<name>A0ABW5UFS9_9SPHI</name>
<reference evidence="2" key="1">
    <citation type="journal article" date="2019" name="Int. J. Syst. Evol. Microbiol.">
        <title>The Global Catalogue of Microorganisms (GCM) 10K type strain sequencing project: providing services to taxonomists for standard genome sequencing and annotation.</title>
        <authorList>
            <consortium name="The Broad Institute Genomics Platform"/>
            <consortium name="The Broad Institute Genome Sequencing Center for Infectious Disease"/>
            <person name="Wu L."/>
            <person name="Ma J."/>
        </authorList>
    </citation>
    <scope>NUCLEOTIDE SEQUENCE [LARGE SCALE GENOMIC DNA]</scope>
    <source>
        <strain evidence="2">KCTC 42247</strain>
    </source>
</reference>
<comment type="caution">
    <text evidence="1">The sequence shown here is derived from an EMBL/GenBank/DDBJ whole genome shotgun (WGS) entry which is preliminary data.</text>
</comment>
<dbReference type="RefSeq" id="WP_066757962.1">
    <property type="nucleotide sequence ID" value="NZ_JBHUMB010000008.1"/>
</dbReference>
<dbReference type="EMBL" id="JBHUMB010000008">
    <property type="protein sequence ID" value="MFD2743562.1"/>
    <property type="molecule type" value="Genomic_DNA"/>
</dbReference>
<accession>A0ABW5UFS9</accession>
<dbReference type="Proteomes" id="UP001597418">
    <property type="component" value="Unassembled WGS sequence"/>
</dbReference>
<evidence type="ECO:0000313" key="1">
    <source>
        <dbReference type="EMBL" id="MFD2743562.1"/>
    </source>
</evidence>
<keyword evidence="2" id="KW-1185">Reference proteome</keyword>
<sequence length="141" mass="16027">MDNLFATGLSLIAFFCFLVLCYHVAAIRKELSNQNRLLSALFGKLESNNNLNIRSQTSEEMLFHLSVYDSKNRKFLFRNINTNNYEQLPALAQYAVPMSSQKSDIQLEIILQNGLTNVMKNVPLSLKSKADNYIDIADFVA</sequence>
<organism evidence="1 2">
    <name type="scientific">Sphingobacterium populi</name>
    <dbReference type="NCBI Taxonomy" id="1812824"/>
    <lineage>
        <taxon>Bacteria</taxon>
        <taxon>Pseudomonadati</taxon>
        <taxon>Bacteroidota</taxon>
        <taxon>Sphingobacteriia</taxon>
        <taxon>Sphingobacteriales</taxon>
        <taxon>Sphingobacteriaceae</taxon>
        <taxon>Sphingobacterium</taxon>
    </lineage>
</organism>
<gene>
    <name evidence="1" type="ORF">ACFSQ6_09140</name>
</gene>
<protein>
    <submittedName>
        <fullName evidence="1">Uncharacterized protein</fullName>
    </submittedName>
</protein>
<evidence type="ECO:0000313" key="2">
    <source>
        <dbReference type="Proteomes" id="UP001597418"/>
    </source>
</evidence>
<proteinExistence type="predicted"/>